<evidence type="ECO:0000256" key="6">
    <source>
        <dbReference type="SAM" id="Phobius"/>
    </source>
</evidence>
<keyword evidence="9" id="KW-1185">Reference proteome</keyword>
<dbReference type="PANTHER" id="PTHR43646">
    <property type="entry name" value="GLYCOSYLTRANSFERASE"/>
    <property type="match status" value="1"/>
</dbReference>
<organism evidence="8 9">
    <name type="scientific">Sphingomonas jinjuensis</name>
    <dbReference type="NCBI Taxonomy" id="535907"/>
    <lineage>
        <taxon>Bacteria</taxon>
        <taxon>Pseudomonadati</taxon>
        <taxon>Pseudomonadota</taxon>
        <taxon>Alphaproteobacteria</taxon>
        <taxon>Sphingomonadales</taxon>
        <taxon>Sphingomonadaceae</taxon>
        <taxon>Sphingomonas</taxon>
    </lineage>
</organism>
<feature type="transmembrane region" description="Helical" evidence="6">
    <location>
        <begin position="246"/>
        <end position="264"/>
    </location>
</feature>
<keyword evidence="6" id="KW-0812">Transmembrane</keyword>
<protein>
    <submittedName>
        <fullName evidence="8">Succinoglycan biosynthesis protein ExoA</fullName>
        <ecNumber evidence="8">2.4.-.-</ecNumber>
    </submittedName>
</protein>
<dbReference type="GO" id="GO:0016757">
    <property type="term" value="F:glycosyltransferase activity"/>
    <property type="evidence" value="ECO:0007669"/>
    <property type="project" value="UniProtKB-KW"/>
</dbReference>
<evidence type="ECO:0000256" key="2">
    <source>
        <dbReference type="ARBA" id="ARBA00022475"/>
    </source>
</evidence>
<feature type="domain" description="Glycosyltransferase 2-like" evidence="7">
    <location>
        <begin position="7"/>
        <end position="172"/>
    </location>
</feature>
<evidence type="ECO:0000313" key="8">
    <source>
        <dbReference type="EMBL" id="MBB4152246.1"/>
    </source>
</evidence>
<accession>A0A840F7E9</accession>
<evidence type="ECO:0000256" key="1">
    <source>
        <dbReference type="ARBA" id="ARBA00004236"/>
    </source>
</evidence>
<dbReference type="GO" id="GO:0005886">
    <property type="term" value="C:plasma membrane"/>
    <property type="evidence" value="ECO:0007669"/>
    <property type="project" value="UniProtKB-SubCell"/>
</dbReference>
<keyword evidence="5 6" id="KW-0472">Membrane</keyword>
<evidence type="ECO:0000256" key="5">
    <source>
        <dbReference type="ARBA" id="ARBA00023136"/>
    </source>
</evidence>
<dbReference type="InterPro" id="IPR029044">
    <property type="entry name" value="Nucleotide-diphossugar_trans"/>
</dbReference>
<keyword evidence="4 8" id="KW-0808">Transferase</keyword>
<dbReference type="Pfam" id="PF00535">
    <property type="entry name" value="Glycos_transf_2"/>
    <property type="match status" value="1"/>
</dbReference>
<dbReference type="EMBL" id="JACIEV010000001">
    <property type="protein sequence ID" value="MBB4152246.1"/>
    <property type="molecule type" value="Genomic_DNA"/>
</dbReference>
<dbReference type="Gene3D" id="3.90.550.10">
    <property type="entry name" value="Spore Coat Polysaccharide Biosynthesis Protein SpsA, Chain A"/>
    <property type="match status" value="1"/>
</dbReference>
<reference evidence="8 9" key="1">
    <citation type="submission" date="2020-08" db="EMBL/GenBank/DDBJ databases">
        <title>Genomic Encyclopedia of Type Strains, Phase IV (KMG-IV): sequencing the most valuable type-strain genomes for metagenomic binning, comparative biology and taxonomic classification.</title>
        <authorList>
            <person name="Goeker M."/>
        </authorList>
    </citation>
    <scope>NUCLEOTIDE SEQUENCE [LARGE SCALE GENOMIC DNA]</scope>
    <source>
        <strain evidence="8 9">YC6723</strain>
    </source>
</reference>
<dbReference type="EC" id="2.4.-.-" evidence="8"/>
<dbReference type="RefSeq" id="WP_183981763.1">
    <property type="nucleotide sequence ID" value="NZ_JACIEV010000001.1"/>
</dbReference>
<feature type="transmembrane region" description="Helical" evidence="6">
    <location>
        <begin position="295"/>
        <end position="318"/>
    </location>
</feature>
<dbReference type="CDD" id="cd02525">
    <property type="entry name" value="Succinoglycan_BP_ExoA"/>
    <property type="match status" value="1"/>
</dbReference>
<comment type="subcellular location">
    <subcellularLocation>
        <location evidence="1">Cell membrane</location>
    </subcellularLocation>
</comment>
<gene>
    <name evidence="8" type="ORF">GGQ80_000122</name>
</gene>
<dbReference type="AlphaFoldDB" id="A0A840F7E9"/>
<dbReference type="InterPro" id="IPR001173">
    <property type="entry name" value="Glyco_trans_2-like"/>
</dbReference>
<sequence>MTRRAVVIIPTLNEADQIGGLLAQFARNDPARVVQILVADGGSTDATRDIVADAAATDARIALIDNPARRQAPGINRAVAAAMPDADTIIRVDAHAGYPDDYAERILACFAETGADMVATRLATIGTTCRQRAIAAASNSRAGTGGAAHRVGGEPGWIDHGHHAGMDRRLFEMAGGYDDGFDANEDAELDYRIRRVGGRIWMAADIVVDYHPRRTFRALAVQYFRYGTGRARTFLKHRERLRPRQLAAPAIVVGLAASMIGGLASPWLLLPAALYAGAVAFVAIGLAVKLRSGCALGAAPAIAVMHVAWGIGFLRMLASSAARE</sequence>
<evidence type="ECO:0000256" key="3">
    <source>
        <dbReference type="ARBA" id="ARBA00022676"/>
    </source>
</evidence>
<name>A0A840F7E9_9SPHN</name>
<dbReference type="PANTHER" id="PTHR43646:SF2">
    <property type="entry name" value="GLYCOSYLTRANSFERASE 2-LIKE DOMAIN-CONTAINING PROTEIN"/>
    <property type="match status" value="1"/>
</dbReference>
<evidence type="ECO:0000259" key="7">
    <source>
        <dbReference type="Pfam" id="PF00535"/>
    </source>
</evidence>
<dbReference type="Proteomes" id="UP000529795">
    <property type="component" value="Unassembled WGS sequence"/>
</dbReference>
<proteinExistence type="predicted"/>
<evidence type="ECO:0000256" key="4">
    <source>
        <dbReference type="ARBA" id="ARBA00022679"/>
    </source>
</evidence>
<keyword evidence="2" id="KW-1003">Cell membrane</keyword>
<feature type="transmembrane region" description="Helical" evidence="6">
    <location>
        <begin position="270"/>
        <end position="288"/>
    </location>
</feature>
<evidence type="ECO:0000313" key="9">
    <source>
        <dbReference type="Proteomes" id="UP000529795"/>
    </source>
</evidence>
<keyword evidence="3 8" id="KW-0328">Glycosyltransferase</keyword>
<comment type="caution">
    <text evidence="8">The sequence shown here is derived from an EMBL/GenBank/DDBJ whole genome shotgun (WGS) entry which is preliminary data.</text>
</comment>
<keyword evidence="6" id="KW-1133">Transmembrane helix</keyword>
<dbReference type="SUPFAM" id="SSF53448">
    <property type="entry name" value="Nucleotide-diphospho-sugar transferases"/>
    <property type="match status" value="1"/>
</dbReference>